<proteinExistence type="predicted"/>
<gene>
    <name evidence="1" type="ORF">T4B_8998</name>
</gene>
<keyword evidence="2" id="KW-1185">Reference proteome</keyword>
<sequence>MLSVVKFRPKHRRSTCGDHLEIFFCSNVHYIIAKIAEAVALRHLVLFAEEISPLTNFAQLFNVFQKFYCFCKASADSADHFESNNSFFHSIMYHFSKFDSHDTLIDCSVVFHVSKREYDDDDDIVMNGEERDEEEQAAVIEIFSPEREDACVIYYYS</sequence>
<organism evidence="1 2">
    <name type="scientific">Trichinella pseudospiralis</name>
    <name type="common">Parasitic roundworm</name>
    <dbReference type="NCBI Taxonomy" id="6337"/>
    <lineage>
        <taxon>Eukaryota</taxon>
        <taxon>Metazoa</taxon>
        <taxon>Ecdysozoa</taxon>
        <taxon>Nematoda</taxon>
        <taxon>Enoplea</taxon>
        <taxon>Dorylaimia</taxon>
        <taxon>Trichinellida</taxon>
        <taxon>Trichinellidae</taxon>
        <taxon>Trichinella</taxon>
    </lineage>
</organism>
<dbReference type="EMBL" id="JYDS01000067">
    <property type="protein sequence ID" value="KRZ27725.1"/>
    <property type="molecule type" value="Genomic_DNA"/>
</dbReference>
<evidence type="ECO:0000313" key="1">
    <source>
        <dbReference type="EMBL" id="KRZ27725.1"/>
    </source>
</evidence>
<dbReference type="AlphaFoldDB" id="A0A0V1IYM5"/>
<name>A0A0V1IYM5_TRIPS</name>
<accession>A0A0V1IYM5</accession>
<dbReference type="Proteomes" id="UP000054805">
    <property type="component" value="Unassembled WGS sequence"/>
</dbReference>
<comment type="caution">
    <text evidence="1">The sequence shown here is derived from an EMBL/GenBank/DDBJ whole genome shotgun (WGS) entry which is preliminary data.</text>
</comment>
<protein>
    <submittedName>
        <fullName evidence="1">Uncharacterized protein</fullName>
    </submittedName>
</protein>
<reference evidence="1 2" key="1">
    <citation type="submission" date="2015-01" db="EMBL/GenBank/DDBJ databases">
        <title>Evolution of Trichinella species and genotypes.</title>
        <authorList>
            <person name="Korhonen P.K."/>
            <person name="Edoardo P."/>
            <person name="Giuseppe L.R."/>
            <person name="Gasser R.B."/>
        </authorList>
    </citation>
    <scope>NUCLEOTIDE SEQUENCE [LARGE SCALE GENOMIC DNA]</scope>
    <source>
        <strain evidence="1">ISS588</strain>
    </source>
</reference>
<evidence type="ECO:0000313" key="2">
    <source>
        <dbReference type="Proteomes" id="UP000054805"/>
    </source>
</evidence>